<dbReference type="Pfam" id="PF00135">
    <property type="entry name" value="COesterase"/>
    <property type="match status" value="2"/>
</dbReference>
<evidence type="ECO:0000313" key="6">
    <source>
        <dbReference type="Proteomes" id="UP000886740"/>
    </source>
</evidence>
<dbReference type="Gene3D" id="3.40.50.1820">
    <property type="entry name" value="alpha/beta hydrolase"/>
    <property type="match status" value="2"/>
</dbReference>
<dbReference type="GO" id="GO:0016787">
    <property type="term" value="F:hydrolase activity"/>
    <property type="evidence" value="ECO:0007669"/>
    <property type="project" value="UniProtKB-KW"/>
</dbReference>
<dbReference type="AlphaFoldDB" id="A0A9D2BGP8"/>
<sequence>MRTRDCIWAAIVAIGLGLGMHVSAQTPVLEITGGQVRGVETATAGVDLYKGIPYAAPPVGDLRWKAPQPVVPWMGILEADKFGPASIQPDRDHSGNPPAQGIDYVKEFYQEGDPMRSEDCLYLNVWTPASGKTDAKLPVAFWIHGGAFMGGFGYEKEFDGEAFARRGVVLVTINYRLGVLGFMAHPALSKESEHGVSGNYGLLDQIAALDWVRENIAQFGGDPDNITIFGQSAGAMSVRCLVASPLTKGKIAKAIIQSGGGLEGIDSDDTLADYEKIGEGVFGNVTAEELRSLTTQQVQDAYGNWMGKQRGFRLLSPMIDGYALTANLKNATRAGAIPSIPYMLGGTEDDMGIFKTGQSHYDFSLEIAKHGIRPAYIYHFARPLPGDDSGAFHSAELWYVFGTLQRAWRPFTAGDYDLSNLMLDYWTNFMKNGDPNGAGLERWEPYTTSTPYVRVFDVKH</sequence>
<organism evidence="5 6">
    <name type="scientific">Candidatus Parabacteroides intestinipullorum</name>
    <dbReference type="NCBI Taxonomy" id="2838723"/>
    <lineage>
        <taxon>Bacteria</taxon>
        <taxon>Pseudomonadati</taxon>
        <taxon>Bacteroidota</taxon>
        <taxon>Bacteroidia</taxon>
        <taxon>Bacteroidales</taxon>
        <taxon>Tannerellaceae</taxon>
        <taxon>Parabacteroides</taxon>
    </lineage>
</organism>
<comment type="similarity">
    <text evidence="1 3">Belongs to the type-B carboxylesterase/lipase family.</text>
</comment>
<dbReference type="PROSITE" id="PS00122">
    <property type="entry name" value="CARBOXYLESTERASE_B_1"/>
    <property type="match status" value="1"/>
</dbReference>
<evidence type="ECO:0000256" key="2">
    <source>
        <dbReference type="ARBA" id="ARBA00022801"/>
    </source>
</evidence>
<dbReference type="EMBL" id="DXEL01000048">
    <property type="protein sequence ID" value="HIX74802.1"/>
    <property type="molecule type" value="Genomic_DNA"/>
</dbReference>
<dbReference type="InterPro" id="IPR019826">
    <property type="entry name" value="Carboxylesterase_B_AS"/>
</dbReference>
<dbReference type="InterPro" id="IPR002018">
    <property type="entry name" value="CarbesteraseB"/>
</dbReference>
<dbReference type="SUPFAM" id="SSF53474">
    <property type="entry name" value="alpha/beta-Hydrolases"/>
    <property type="match status" value="1"/>
</dbReference>
<evidence type="ECO:0000313" key="5">
    <source>
        <dbReference type="EMBL" id="HIX74802.1"/>
    </source>
</evidence>
<dbReference type="PROSITE" id="PS00941">
    <property type="entry name" value="CARBOXYLESTERASE_B_2"/>
    <property type="match status" value="1"/>
</dbReference>
<feature type="domain" description="Carboxylesterase type B" evidence="4">
    <location>
        <begin position="26"/>
        <end position="356"/>
    </location>
</feature>
<accession>A0A9D2BGP8</accession>
<dbReference type="InterPro" id="IPR050309">
    <property type="entry name" value="Type-B_Carboxylest/Lipase"/>
</dbReference>
<name>A0A9D2BGP8_9BACT</name>
<evidence type="ECO:0000256" key="1">
    <source>
        <dbReference type="ARBA" id="ARBA00005964"/>
    </source>
</evidence>
<dbReference type="InterPro" id="IPR019819">
    <property type="entry name" value="Carboxylesterase_B_CS"/>
</dbReference>
<reference evidence="5" key="2">
    <citation type="submission" date="2021-04" db="EMBL/GenBank/DDBJ databases">
        <authorList>
            <person name="Gilroy R."/>
        </authorList>
    </citation>
    <scope>NUCLEOTIDE SEQUENCE</scope>
    <source>
        <strain evidence="5">ChiGjej6B6-14162</strain>
    </source>
</reference>
<dbReference type="EC" id="3.1.1.-" evidence="3"/>
<reference evidence="5" key="1">
    <citation type="journal article" date="2021" name="PeerJ">
        <title>Extensive microbial diversity within the chicken gut microbiome revealed by metagenomics and culture.</title>
        <authorList>
            <person name="Gilroy R."/>
            <person name="Ravi A."/>
            <person name="Getino M."/>
            <person name="Pursley I."/>
            <person name="Horton D.L."/>
            <person name="Alikhan N.F."/>
            <person name="Baker D."/>
            <person name="Gharbi K."/>
            <person name="Hall N."/>
            <person name="Watson M."/>
            <person name="Adriaenssens E.M."/>
            <person name="Foster-Nyarko E."/>
            <person name="Jarju S."/>
            <person name="Secka A."/>
            <person name="Antonio M."/>
            <person name="Oren A."/>
            <person name="Chaudhuri R.R."/>
            <person name="La Ragione R."/>
            <person name="Hildebrand F."/>
            <person name="Pallen M.J."/>
        </authorList>
    </citation>
    <scope>NUCLEOTIDE SEQUENCE</scope>
    <source>
        <strain evidence="5">ChiGjej6B6-14162</strain>
    </source>
</reference>
<proteinExistence type="inferred from homology"/>
<evidence type="ECO:0000256" key="3">
    <source>
        <dbReference type="RuleBase" id="RU361235"/>
    </source>
</evidence>
<feature type="domain" description="Carboxylesterase type B" evidence="4">
    <location>
        <begin position="372"/>
        <end position="451"/>
    </location>
</feature>
<dbReference type="PANTHER" id="PTHR11559">
    <property type="entry name" value="CARBOXYLESTERASE"/>
    <property type="match status" value="1"/>
</dbReference>
<dbReference type="Proteomes" id="UP000886740">
    <property type="component" value="Unassembled WGS sequence"/>
</dbReference>
<gene>
    <name evidence="5" type="ORF">H9977_07200</name>
</gene>
<keyword evidence="2 3" id="KW-0378">Hydrolase</keyword>
<evidence type="ECO:0000259" key="4">
    <source>
        <dbReference type="Pfam" id="PF00135"/>
    </source>
</evidence>
<dbReference type="InterPro" id="IPR029058">
    <property type="entry name" value="AB_hydrolase_fold"/>
</dbReference>
<comment type="caution">
    <text evidence="5">The sequence shown here is derived from an EMBL/GenBank/DDBJ whole genome shotgun (WGS) entry which is preliminary data.</text>
</comment>
<protein>
    <recommendedName>
        <fullName evidence="3">Carboxylic ester hydrolase</fullName>
        <ecNumber evidence="3">3.1.1.-</ecNumber>
    </recommendedName>
</protein>